<dbReference type="InterPro" id="IPR001881">
    <property type="entry name" value="EGF-like_Ca-bd_dom"/>
</dbReference>
<dbReference type="InterPro" id="IPR000884">
    <property type="entry name" value="TSP1_rpt"/>
</dbReference>
<reference evidence="15" key="1">
    <citation type="journal article" date="2023" name="Mol. Biol. Evol.">
        <title>Third-Generation Sequencing Reveals the Adaptive Role of the Epigenome in Three Deep-Sea Polychaetes.</title>
        <authorList>
            <person name="Perez M."/>
            <person name="Aroh O."/>
            <person name="Sun Y."/>
            <person name="Lan Y."/>
            <person name="Juniper S.K."/>
            <person name="Young C.R."/>
            <person name="Angers B."/>
            <person name="Qian P.Y."/>
        </authorList>
    </citation>
    <scope>NUCLEOTIDE SEQUENCE</scope>
    <source>
        <strain evidence="15">R07B-5</strain>
    </source>
</reference>
<dbReference type="SUPFAM" id="SSF82895">
    <property type="entry name" value="TSP-1 type 1 repeat"/>
    <property type="match status" value="1"/>
</dbReference>
<evidence type="ECO:0000256" key="8">
    <source>
        <dbReference type="ARBA" id="ARBA00022989"/>
    </source>
</evidence>
<dbReference type="SUPFAM" id="SSF57196">
    <property type="entry name" value="EGF/Laminin"/>
    <property type="match status" value="2"/>
</dbReference>
<dbReference type="SMART" id="SM00181">
    <property type="entry name" value="EGF"/>
    <property type="match status" value="2"/>
</dbReference>
<dbReference type="EMBL" id="JAODUO010002156">
    <property type="protein sequence ID" value="KAK2154643.1"/>
    <property type="molecule type" value="Genomic_DNA"/>
</dbReference>
<keyword evidence="16" id="KW-1185">Reference proteome</keyword>
<evidence type="ECO:0000313" key="16">
    <source>
        <dbReference type="Proteomes" id="UP001209878"/>
    </source>
</evidence>
<name>A0AAD9N414_RIDPI</name>
<feature type="disulfide bond" evidence="12">
    <location>
        <begin position="83"/>
        <end position="92"/>
    </location>
</feature>
<dbReference type="AlphaFoldDB" id="A0AAD9N414"/>
<evidence type="ECO:0000256" key="3">
    <source>
        <dbReference type="ARBA" id="ARBA00022536"/>
    </source>
</evidence>
<dbReference type="PROSITE" id="PS50092">
    <property type="entry name" value="TSP1"/>
    <property type="match status" value="1"/>
</dbReference>
<evidence type="ECO:0000256" key="12">
    <source>
        <dbReference type="PROSITE-ProRule" id="PRU00076"/>
    </source>
</evidence>
<dbReference type="InterPro" id="IPR036383">
    <property type="entry name" value="TSP1_rpt_sf"/>
</dbReference>
<keyword evidence="8" id="KW-1133">Transmembrane helix</keyword>
<dbReference type="InterPro" id="IPR011641">
    <property type="entry name" value="Tyr-kin_ephrin_A/B_rcpt-like"/>
</dbReference>
<dbReference type="PANTHER" id="PTHR16311">
    <property type="entry name" value="THROMBOSPONDIN TYPE I DOMAIN-CONTAINING 1"/>
    <property type="match status" value="1"/>
</dbReference>
<keyword evidence="3 12" id="KW-0245">EGF-like domain</keyword>
<evidence type="ECO:0000256" key="10">
    <source>
        <dbReference type="ARBA" id="ARBA00023157"/>
    </source>
</evidence>
<comment type="caution">
    <text evidence="15">The sequence shown here is derived from an EMBL/GenBank/DDBJ whole genome shotgun (WGS) entry which is preliminary data.</text>
</comment>
<keyword evidence="11" id="KW-0325">Glycoprotein</keyword>
<keyword evidence="10 12" id="KW-1015">Disulfide bond</keyword>
<evidence type="ECO:0000256" key="9">
    <source>
        <dbReference type="ARBA" id="ARBA00023136"/>
    </source>
</evidence>
<evidence type="ECO:0000313" key="15">
    <source>
        <dbReference type="EMBL" id="KAK2154643.1"/>
    </source>
</evidence>
<evidence type="ECO:0000256" key="2">
    <source>
        <dbReference type="ARBA" id="ARBA00022475"/>
    </source>
</evidence>
<protein>
    <recommendedName>
        <fullName evidence="14">EGF-like domain-containing protein</fullName>
    </recommendedName>
</protein>
<dbReference type="SMART" id="SM00179">
    <property type="entry name" value="EGF_CA"/>
    <property type="match status" value="2"/>
</dbReference>
<dbReference type="PROSITE" id="PS00010">
    <property type="entry name" value="ASX_HYDROXYL"/>
    <property type="match status" value="1"/>
</dbReference>
<gene>
    <name evidence="15" type="ORF">NP493_2141g00009</name>
</gene>
<evidence type="ECO:0000256" key="6">
    <source>
        <dbReference type="ARBA" id="ARBA00022737"/>
    </source>
</evidence>
<evidence type="ECO:0000256" key="1">
    <source>
        <dbReference type="ARBA" id="ARBA00004251"/>
    </source>
</evidence>
<evidence type="ECO:0000256" key="11">
    <source>
        <dbReference type="ARBA" id="ARBA00023180"/>
    </source>
</evidence>
<dbReference type="FunFam" id="2.20.100.10:FF:000007">
    <property type="entry name" value="Thrombospondin 1"/>
    <property type="match status" value="1"/>
</dbReference>
<dbReference type="Gene3D" id="2.10.25.10">
    <property type="entry name" value="Laminin"/>
    <property type="match status" value="2"/>
</dbReference>
<dbReference type="Gene3D" id="2.10.50.10">
    <property type="entry name" value="Tumor Necrosis Factor Receptor, subunit A, domain 2"/>
    <property type="match status" value="1"/>
</dbReference>
<sequence>MHVHLYWRSIYIRICVPCSQRQLRPRPVSWPNRCEDKLNDFVCHCKGGFTGKTCDIPPDFCANNLCLNGATCINGRSNYTCRCAAGFRGTYCDDDIVNGGYGLWSAWSSCTKTCEGGVQSRSRLCNNPVPDQDGRPCVGPSRETRDCNEDKCPECRKFNTLPGGQDKLLNCSQQGTGKAICHVICKPGTEPSRVLANPYTCGAETNYVWSHMLNQPDARLPTCTNSAVPKQVALRIQIAYNVTSLEQLNPAKTKLTDLCGQNDCVRSTVCHVTPAVAGAKSVVRRSANGPSVGHTIVLVVVGTVQPASQGSTTVGSWNDITRHLEHLALVIKRATEDGSLCFSVASVPYCPINGSLLLQGVQICPAPRVLSYDGSRCVNCPAGSYYKRMKCVPCAKGHYQDREGQTECELCPADKTTAVPGAVSMDDCQDDHWGKPDNLQHLFSVSTNDDSDVTTTYVYYHNDTWFYNYYKGENDVIKSYVYNNNNNNNNNNDDDDDENGGTNNNYSNNNKDSDVTYYD</sequence>
<keyword evidence="2" id="KW-1003">Cell membrane</keyword>
<evidence type="ECO:0000259" key="14">
    <source>
        <dbReference type="PROSITE" id="PS50026"/>
    </source>
</evidence>
<keyword evidence="6" id="KW-0677">Repeat</keyword>
<organism evidence="15 16">
    <name type="scientific">Ridgeia piscesae</name>
    <name type="common">Tubeworm</name>
    <dbReference type="NCBI Taxonomy" id="27915"/>
    <lineage>
        <taxon>Eukaryota</taxon>
        <taxon>Metazoa</taxon>
        <taxon>Spiralia</taxon>
        <taxon>Lophotrochozoa</taxon>
        <taxon>Annelida</taxon>
        <taxon>Polychaeta</taxon>
        <taxon>Sedentaria</taxon>
        <taxon>Canalipalpata</taxon>
        <taxon>Sabellida</taxon>
        <taxon>Siboglinidae</taxon>
        <taxon>Ridgeia</taxon>
    </lineage>
</organism>
<dbReference type="PRINTS" id="PR01705">
    <property type="entry name" value="TSP1REPEAT"/>
</dbReference>
<evidence type="ECO:0000256" key="4">
    <source>
        <dbReference type="ARBA" id="ARBA00022692"/>
    </source>
</evidence>
<dbReference type="Pfam" id="PF00008">
    <property type="entry name" value="EGF"/>
    <property type="match status" value="1"/>
</dbReference>
<dbReference type="GO" id="GO:0005886">
    <property type="term" value="C:plasma membrane"/>
    <property type="evidence" value="ECO:0007669"/>
    <property type="project" value="UniProtKB-SubCell"/>
</dbReference>
<comment type="caution">
    <text evidence="12">Lacks conserved residue(s) required for the propagation of feature annotation.</text>
</comment>
<evidence type="ECO:0000256" key="13">
    <source>
        <dbReference type="SAM" id="MobiDB-lite"/>
    </source>
</evidence>
<dbReference type="PROSITE" id="PS00022">
    <property type="entry name" value="EGF_1"/>
    <property type="match status" value="1"/>
</dbReference>
<dbReference type="GO" id="GO:0005509">
    <property type="term" value="F:calcium ion binding"/>
    <property type="evidence" value="ECO:0007669"/>
    <property type="project" value="InterPro"/>
</dbReference>
<dbReference type="PROSITE" id="PS01186">
    <property type="entry name" value="EGF_2"/>
    <property type="match status" value="1"/>
</dbReference>
<dbReference type="Pfam" id="PF00090">
    <property type="entry name" value="TSP_1"/>
    <property type="match status" value="1"/>
</dbReference>
<feature type="region of interest" description="Disordered" evidence="13">
    <location>
        <begin position="482"/>
        <end position="519"/>
    </location>
</feature>
<dbReference type="Gene3D" id="2.20.100.10">
    <property type="entry name" value="Thrombospondin type-1 (TSP1) repeat"/>
    <property type="match status" value="1"/>
</dbReference>
<feature type="compositionally biased region" description="Low complexity" evidence="13">
    <location>
        <begin position="500"/>
        <end position="510"/>
    </location>
</feature>
<dbReference type="Pfam" id="PF07699">
    <property type="entry name" value="Ephrin_rec_like"/>
    <property type="match status" value="1"/>
</dbReference>
<evidence type="ECO:0000256" key="7">
    <source>
        <dbReference type="ARBA" id="ARBA00022837"/>
    </source>
</evidence>
<dbReference type="GO" id="GO:0023052">
    <property type="term" value="P:signaling"/>
    <property type="evidence" value="ECO:0007669"/>
    <property type="project" value="UniProtKB-ARBA"/>
</dbReference>
<dbReference type="PANTHER" id="PTHR16311:SF3">
    <property type="entry name" value="THROMBOSPONDIN TYPE-1 DOMAIN-CONTAINING PROTEIN 1"/>
    <property type="match status" value="1"/>
</dbReference>
<dbReference type="InterPro" id="IPR000152">
    <property type="entry name" value="EGF-type_Asp/Asn_hydroxyl_site"/>
</dbReference>
<keyword evidence="4" id="KW-0812">Transmembrane</keyword>
<dbReference type="FunFam" id="2.10.25.10:FF:000391">
    <property type="entry name" value="Weary, isoform C"/>
    <property type="match status" value="1"/>
</dbReference>
<dbReference type="SMART" id="SM01411">
    <property type="entry name" value="Ephrin_rec_like"/>
    <property type="match status" value="1"/>
</dbReference>
<keyword evidence="5" id="KW-0732">Signal</keyword>
<evidence type="ECO:0000256" key="5">
    <source>
        <dbReference type="ARBA" id="ARBA00022729"/>
    </source>
</evidence>
<dbReference type="CDD" id="cd00054">
    <property type="entry name" value="EGF_CA"/>
    <property type="match status" value="1"/>
</dbReference>
<keyword evidence="7" id="KW-0106">Calcium</keyword>
<keyword evidence="9" id="KW-0472">Membrane</keyword>
<proteinExistence type="predicted"/>
<dbReference type="InterPro" id="IPR038877">
    <property type="entry name" value="THSD1"/>
</dbReference>
<dbReference type="SMART" id="SM00209">
    <property type="entry name" value="TSP1"/>
    <property type="match status" value="1"/>
</dbReference>
<feature type="domain" description="EGF-like" evidence="14">
    <location>
        <begin position="57"/>
        <end position="93"/>
    </location>
</feature>
<comment type="subcellular location">
    <subcellularLocation>
        <location evidence="1">Cell membrane</location>
        <topology evidence="1">Single-pass type I membrane protein</topology>
    </subcellularLocation>
</comment>
<dbReference type="GO" id="GO:0007154">
    <property type="term" value="P:cell communication"/>
    <property type="evidence" value="ECO:0007669"/>
    <property type="project" value="UniProtKB-ARBA"/>
</dbReference>
<accession>A0AAD9N414</accession>
<dbReference type="InterPro" id="IPR000742">
    <property type="entry name" value="EGF"/>
</dbReference>
<dbReference type="Proteomes" id="UP001209878">
    <property type="component" value="Unassembled WGS sequence"/>
</dbReference>
<dbReference type="PROSITE" id="PS50026">
    <property type="entry name" value="EGF_3"/>
    <property type="match status" value="1"/>
</dbReference>